<dbReference type="Gene3D" id="3.40.50.150">
    <property type="entry name" value="Vaccinia Virus protein VP39"/>
    <property type="match status" value="1"/>
</dbReference>
<dbReference type="CDD" id="cd02440">
    <property type="entry name" value="AdoMet_MTases"/>
    <property type="match status" value="1"/>
</dbReference>
<dbReference type="SUPFAM" id="SSF53335">
    <property type="entry name" value="S-adenosyl-L-methionine-dependent methyltransferases"/>
    <property type="match status" value="1"/>
</dbReference>
<dbReference type="GeneID" id="63772622"/>
<dbReference type="InParanoid" id="A0A1Y2DRG0"/>
<gene>
    <name evidence="2" type="ORF">BCR38DRAFT_348311</name>
</gene>
<dbReference type="PANTHER" id="PTHR45128">
    <property type="entry name" value="METHYLTRANSFERASE TYPE 11"/>
    <property type="match status" value="1"/>
</dbReference>
<dbReference type="OrthoDB" id="10017101at2759"/>
<organism evidence="2 3">
    <name type="scientific">Pseudomassariella vexata</name>
    <dbReference type="NCBI Taxonomy" id="1141098"/>
    <lineage>
        <taxon>Eukaryota</taxon>
        <taxon>Fungi</taxon>
        <taxon>Dikarya</taxon>
        <taxon>Ascomycota</taxon>
        <taxon>Pezizomycotina</taxon>
        <taxon>Sordariomycetes</taxon>
        <taxon>Xylariomycetidae</taxon>
        <taxon>Amphisphaeriales</taxon>
        <taxon>Pseudomassariaceae</taxon>
        <taxon>Pseudomassariella</taxon>
    </lineage>
</organism>
<name>A0A1Y2DRG0_9PEZI</name>
<dbReference type="InterPro" id="IPR029063">
    <property type="entry name" value="SAM-dependent_MTases_sf"/>
</dbReference>
<dbReference type="Pfam" id="PF13847">
    <property type="entry name" value="Methyltransf_31"/>
    <property type="match status" value="1"/>
</dbReference>
<protein>
    <submittedName>
        <fullName evidence="2">Methyltransferase domain-containing protein</fullName>
    </submittedName>
</protein>
<keyword evidence="3" id="KW-1185">Reference proteome</keyword>
<dbReference type="InterPro" id="IPR025714">
    <property type="entry name" value="Methyltranfer_dom"/>
</dbReference>
<accession>A0A1Y2DRG0</accession>
<evidence type="ECO:0000313" key="3">
    <source>
        <dbReference type="Proteomes" id="UP000193689"/>
    </source>
</evidence>
<comment type="caution">
    <text evidence="2">The sequence shown here is derived from an EMBL/GenBank/DDBJ whole genome shotgun (WGS) entry which is preliminary data.</text>
</comment>
<dbReference type="InterPro" id="IPR053173">
    <property type="entry name" value="SAM-binding_MTase"/>
</dbReference>
<sequence>MSTNNYLGQNQPGVANHLARRTVENSVPYIIPVLDALPANFTLLDVGCGPGSITIDIARRYPSSTVLGVDSPDAIETARSNAQEAGVHNVKFAVGDALELGKAAENPGFEVVKGGCDVVHTHQVHMHVQDAAKFMRELREAAKPHGGKVCCREVDLGMVAFWPEMPPMIKFNSVIPKMMQARNQDPHVGRKLLSHALAAGFKRENIEVSLGHWIYSTPPERESWAAMFIENLSNQASLANIEETQTQYNIEKMDMSEVLESWQKWVKAEDGWYAMPSSQVVCERKD</sequence>
<dbReference type="EMBL" id="MCFJ01000010">
    <property type="protein sequence ID" value="ORY61686.1"/>
    <property type="molecule type" value="Genomic_DNA"/>
</dbReference>
<evidence type="ECO:0000313" key="2">
    <source>
        <dbReference type="EMBL" id="ORY61686.1"/>
    </source>
</evidence>
<evidence type="ECO:0000259" key="1">
    <source>
        <dbReference type="Pfam" id="PF13847"/>
    </source>
</evidence>
<dbReference type="AlphaFoldDB" id="A0A1Y2DRG0"/>
<proteinExistence type="predicted"/>
<keyword evidence="2" id="KW-0489">Methyltransferase</keyword>
<keyword evidence="2" id="KW-0808">Transferase</keyword>
<feature type="domain" description="Methyltransferase" evidence="1">
    <location>
        <begin position="40"/>
        <end position="153"/>
    </location>
</feature>
<dbReference type="GO" id="GO:0008168">
    <property type="term" value="F:methyltransferase activity"/>
    <property type="evidence" value="ECO:0007669"/>
    <property type="project" value="UniProtKB-KW"/>
</dbReference>
<dbReference type="Proteomes" id="UP000193689">
    <property type="component" value="Unassembled WGS sequence"/>
</dbReference>
<dbReference type="GO" id="GO:0032259">
    <property type="term" value="P:methylation"/>
    <property type="evidence" value="ECO:0007669"/>
    <property type="project" value="UniProtKB-KW"/>
</dbReference>
<dbReference type="STRING" id="1141098.A0A1Y2DRG0"/>
<dbReference type="RefSeq" id="XP_040713763.1">
    <property type="nucleotide sequence ID" value="XM_040856410.1"/>
</dbReference>
<reference evidence="2 3" key="1">
    <citation type="submission" date="2016-07" db="EMBL/GenBank/DDBJ databases">
        <title>Pervasive Adenine N6-methylation of Active Genes in Fungi.</title>
        <authorList>
            <consortium name="DOE Joint Genome Institute"/>
            <person name="Mondo S.J."/>
            <person name="Dannebaum R.O."/>
            <person name="Kuo R.C."/>
            <person name="Labutti K."/>
            <person name="Haridas S."/>
            <person name="Kuo A."/>
            <person name="Salamov A."/>
            <person name="Ahrendt S.R."/>
            <person name="Lipzen A."/>
            <person name="Sullivan W."/>
            <person name="Andreopoulos W.B."/>
            <person name="Clum A."/>
            <person name="Lindquist E."/>
            <person name="Daum C."/>
            <person name="Ramamoorthy G.K."/>
            <person name="Gryganskyi A."/>
            <person name="Culley D."/>
            <person name="Magnuson J.K."/>
            <person name="James T.Y."/>
            <person name="O'Malley M.A."/>
            <person name="Stajich J.E."/>
            <person name="Spatafora J.W."/>
            <person name="Visel A."/>
            <person name="Grigoriev I.V."/>
        </authorList>
    </citation>
    <scope>NUCLEOTIDE SEQUENCE [LARGE SCALE GENOMIC DNA]</scope>
    <source>
        <strain evidence="2 3">CBS 129021</strain>
    </source>
</reference>